<feature type="transmembrane region" description="Helical" evidence="1">
    <location>
        <begin position="910"/>
        <end position="930"/>
    </location>
</feature>
<evidence type="ECO:0000313" key="3">
    <source>
        <dbReference type="Proteomes" id="UP000823842"/>
    </source>
</evidence>
<comment type="caution">
    <text evidence="2">The sequence shown here is derived from an EMBL/GenBank/DDBJ whole genome shotgun (WGS) entry which is preliminary data.</text>
</comment>
<keyword evidence="1" id="KW-1133">Transmembrane helix</keyword>
<feature type="transmembrane region" description="Helical" evidence="1">
    <location>
        <begin position="411"/>
        <end position="431"/>
    </location>
</feature>
<feature type="transmembrane region" description="Helical" evidence="1">
    <location>
        <begin position="299"/>
        <end position="320"/>
    </location>
</feature>
<evidence type="ECO:0000313" key="2">
    <source>
        <dbReference type="EMBL" id="HJB27555.1"/>
    </source>
</evidence>
<feature type="transmembrane region" description="Helical" evidence="1">
    <location>
        <begin position="327"/>
        <end position="346"/>
    </location>
</feature>
<feature type="transmembrane region" description="Helical" evidence="1">
    <location>
        <begin position="145"/>
        <end position="168"/>
    </location>
</feature>
<proteinExistence type="predicted"/>
<reference evidence="2" key="1">
    <citation type="journal article" date="2021" name="PeerJ">
        <title>Extensive microbial diversity within the chicken gut microbiome revealed by metagenomics and culture.</title>
        <authorList>
            <person name="Gilroy R."/>
            <person name="Ravi A."/>
            <person name="Getino M."/>
            <person name="Pursley I."/>
            <person name="Horton D.L."/>
            <person name="Alikhan N.F."/>
            <person name="Baker D."/>
            <person name="Gharbi K."/>
            <person name="Hall N."/>
            <person name="Watson M."/>
            <person name="Adriaenssens E.M."/>
            <person name="Foster-Nyarko E."/>
            <person name="Jarju S."/>
            <person name="Secka A."/>
            <person name="Antonio M."/>
            <person name="Oren A."/>
            <person name="Chaudhuri R.R."/>
            <person name="La Ragione R."/>
            <person name="Hildebrand F."/>
            <person name="Pallen M.J."/>
        </authorList>
    </citation>
    <scope>NUCLEOTIDE SEQUENCE</scope>
    <source>
        <strain evidence="2">ChiSjej1B19-5720</strain>
    </source>
</reference>
<feature type="transmembrane region" description="Helical" evidence="1">
    <location>
        <begin position="358"/>
        <end position="374"/>
    </location>
</feature>
<evidence type="ECO:0000256" key="1">
    <source>
        <dbReference type="SAM" id="Phobius"/>
    </source>
</evidence>
<dbReference type="InterPro" id="IPR018580">
    <property type="entry name" value="Uncharacterised_YfhO"/>
</dbReference>
<gene>
    <name evidence="2" type="ORF">IAA06_02035</name>
</gene>
<protein>
    <submittedName>
        <fullName evidence="2">YfhO family protein</fullName>
    </submittedName>
</protein>
<dbReference type="PANTHER" id="PTHR38454:SF1">
    <property type="entry name" value="INTEGRAL MEMBRANE PROTEIN"/>
    <property type="match status" value="1"/>
</dbReference>
<feature type="transmembrane region" description="Helical" evidence="1">
    <location>
        <begin position="443"/>
        <end position="459"/>
    </location>
</feature>
<keyword evidence="1" id="KW-0812">Transmembrane</keyword>
<dbReference type="AlphaFoldDB" id="A0A9D2RW91"/>
<sequence length="937" mass="106477">MKILGKRKYFLKYTGIFCILSAAVYGYFIVYHKSFVYNGDGLLQHYNALCYYAQWLRTIVKTLLFEHKLVIPEWSFSIGYGSDIIATLHYYVIGDPFNLPAVFVPIRYMKYFYMLMMLFRMYCAGLSFSYFCFYMFKGRRSGTAVLSGAFLYVFCAYAMQAAITHPYFTNPMIYFPLLIVGAEKIIRKENPVLFILTVCVSACSNFYFFYMLAILTAVYTVVRLLYEYGRKQFRKVCLLTGKVGCFAVLGLAVGAVLFLPVMLTVLQDSRLGGQYSLDVLYPVSYYTRFPGSFISYKGAGYWSLMGFAGIGLAAVIFLFIQRNKYRLLKIFFLILTGMLMFPEAAWFLNGCSYSANRWIWGYGLLIAVILVAVWPDFMRVGDREKLFWLAGVTAYFFVCLLLENSRTANTAFAAGLTVLSICVLQCGGGFLEKRFPKWKEQSILALLAVNIAVNAYYGFSLKAGNYPERYVDIGAVDRLRTATQDVAVAEASKDEEGFFRYTQNEIHNNSTLTSGLHSTQYYWSLSNSAIVSSNACLALLNLSHNNYLGLNERTGLTALANVRYFTNPKGRGSQYAPYGYEYVGTYSATNDDGNLWDVYKNQFPLSFGYTYSAVLDPDEFEKLSPIQKEEAMLQGILLDEQPEDLPRISPKLPDEEIPYEITWEGSDVSLQEQAFVTTRKNASVTIAFEGLENSETFLMIEGLEYQGCSPLDLYADDSAFDPLNVYSAADWQGKSAYEKQEERDRYRNWKEEDLLQLQLTGTNADGQKTARTLQYLTPKNSWYAGQKDFAVNLAYSDSAEKSITIIFPEVGIYSFDQLQVICRPMEKYEERIRSLEQEHLENVVFDTDQITGTIQVASDKVLCLSIPYAKGWKAYVDGEETEIYQANMMYQGILLEEGEHTVELHYCTPGLRPGAVISAAGIILTLLIGLRRKRSYE</sequence>
<feature type="transmembrane region" description="Helical" evidence="1">
    <location>
        <begin position="111"/>
        <end position="133"/>
    </location>
</feature>
<dbReference type="PANTHER" id="PTHR38454">
    <property type="entry name" value="INTEGRAL MEMBRANE PROTEIN-RELATED"/>
    <property type="match status" value="1"/>
</dbReference>
<feature type="transmembrane region" description="Helical" evidence="1">
    <location>
        <begin position="386"/>
        <end position="405"/>
    </location>
</feature>
<keyword evidence="1" id="KW-0472">Membrane</keyword>
<name>A0A9D2RW91_9FIRM</name>
<organism evidence="2 3">
    <name type="scientific">Candidatus Blautia faecavium</name>
    <dbReference type="NCBI Taxonomy" id="2838487"/>
    <lineage>
        <taxon>Bacteria</taxon>
        <taxon>Bacillati</taxon>
        <taxon>Bacillota</taxon>
        <taxon>Clostridia</taxon>
        <taxon>Lachnospirales</taxon>
        <taxon>Lachnospiraceae</taxon>
        <taxon>Blautia</taxon>
    </lineage>
</organism>
<dbReference type="Proteomes" id="UP000823842">
    <property type="component" value="Unassembled WGS sequence"/>
</dbReference>
<dbReference type="Pfam" id="PF09586">
    <property type="entry name" value="YfhO"/>
    <property type="match status" value="1"/>
</dbReference>
<feature type="transmembrane region" description="Helical" evidence="1">
    <location>
        <begin position="9"/>
        <end position="30"/>
    </location>
</feature>
<reference evidence="2" key="2">
    <citation type="submission" date="2021-04" db="EMBL/GenBank/DDBJ databases">
        <authorList>
            <person name="Gilroy R."/>
        </authorList>
    </citation>
    <scope>NUCLEOTIDE SEQUENCE</scope>
    <source>
        <strain evidence="2">ChiSjej1B19-5720</strain>
    </source>
</reference>
<feature type="transmembrane region" description="Helical" evidence="1">
    <location>
        <begin position="243"/>
        <end position="266"/>
    </location>
</feature>
<dbReference type="EMBL" id="DWYZ01000050">
    <property type="protein sequence ID" value="HJB27555.1"/>
    <property type="molecule type" value="Genomic_DNA"/>
</dbReference>
<accession>A0A9D2RW91</accession>
<feature type="transmembrane region" description="Helical" evidence="1">
    <location>
        <begin position="192"/>
        <end position="222"/>
    </location>
</feature>